<name>A0A1F5ZHH7_9BACT</name>
<reference evidence="2 3" key="1">
    <citation type="journal article" date="2016" name="Nat. Commun.">
        <title>Thousands of microbial genomes shed light on interconnected biogeochemical processes in an aquifer system.</title>
        <authorList>
            <person name="Anantharaman K."/>
            <person name="Brown C.T."/>
            <person name="Hug L.A."/>
            <person name="Sharon I."/>
            <person name="Castelle C.J."/>
            <person name="Probst A.J."/>
            <person name="Thomas B.C."/>
            <person name="Singh A."/>
            <person name="Wilkins M.J."/>
            <person name="Karaoz U."/>
            <person name="Brodie E.L."/>
            <person name="Williams K.H."/>
            <person name="Hubbard S.S."/>
            <person name="Banfield J.F."/>
        </authorList>
    </citation>
    <scope>NUCLEOTIDE SEQUENCE [LARGE SCALE GENOMIC DNA]</scope>
</reference>
<dbReference type="Proteomes" id="UP000177268">
    <property type="component" value="Unassembled WGS sequence"/>
</dbReference>
<dbReference type="EMBL" id="MFIZ01000011">
    <property type="protein sequence ID" value="OGG11900.1"/>
    <property type="molecule type" value="Genomic_DNA"/>
</dbReference>
<sequence length="221" mass="24919">MATLVVNIDRNRLQFYGGNLSSILSLDIPATIVRDQDIVNKDEFYTLVKQWVKQYNVVPTSMFCVFSENTYFDKFIPAGDETKTETEILKFFDLIPFDSIWTKVLPAPKGHRAVAINKAYYEAIRHAFALQGFIQQAAIPAFALGDALAKRVFDAEVGAYVVKNMEALRKQNLLDSEEAKTEAAKTEITPPVKKNNRLYMLAGVFGVLILILAVLVFTQMR</sequence>
<dbReference type="AlphaFoldDB" id="A0A1F5ZHH7"/>
<keyword evidence="1" id="KW-0472">Membrane</keyword>
<organism evidence="2 3">
    <name type="scientific">Candidatus Gottesmanbacteria bacterium RBG_13_45_10</name>
    <dbReference type="NCBI Taxonomy" id="1798370"/>
    <lineage>
        <taxon>Bacteria</taxon>
        <taxon>Candidatus Gottesmaniibacteriota</taxon>
    </lineage>
</organism>
<proteinExistence type="predicted"/>
<protein>
    <submittedName>
        <fullName evidence="2">Uncharacterized protein</fullName>
    </submittedName>
</protein>
<evidence type="ECO:0000313" key="3">
    <source>
        <dbReference type="Proteomes" id="UP000177268"/>
    </source>
</evidence>
<feature type="transmembrane region" description="Helical" evidence="1">
    <location>
        <begin position="198"/>
        <end position="218"/>
    </location>
</feature>
<keyword evidence="1" id="KW-1133">Transmembrane helix</keyword>
<dbReference type="STRING" id="1798370.A2Z00_00915"/>
<evidence type="ECO:0000256" key="1">
    <source>
        <dbReference type="SAM" id="Phobius"/>
    </source>
</evidence>
<accession>A0A1F5ZHH7</accession>
<comment type="caution">
    <text evidence="2">The sequence shown here is derived from an EMBL/GenBank/DDBJ whole genome shotgun (WGS) entry which is preliminary data.</text>
</comment>
<keyword evidence="1" id="KW-0812">Transmembrane</keyword>
<evidence type="ECO:0000313" key="2">
    <source>
        <dbReference type="EMBL" id="OGG11900.1"/>
    </source>
</evidence>
<gene>
    <name evidence="2" type="ORF">A2Z00_00915</name>
</gene>